<gene>
    <name evidence="1" type="ORF">SAMN04488125_1534</name>
</gene>
<accession>A0A1I4N2V6</accession>
<sequence>MATPQKISTSNVAPGLTAASAGKVKAMVYIPEGMQAAVRMLAARRACRISDVYVEAVAAYLTALEAPTPPAGNEGGGSADVEVIASLAKAIEQQGALVEELVDKVGSLAIADPAVVGPPPMLLDTAAWAVATVLRLLVNAGDDGATKLEVGEMGKTQRLRHGLVNALYSLRGVGLARNMGSRWWACWPPVQGDNAPFVSGKHAEFHRQG</sequence>
<dbReference type="AlphaFoldDB" id="A0A1I4N2V6"/>
<evidence type="ECO:0000313" key="2">
    <source>
        <dbReference type="Proteomes" id="UP000198804"/>
    </source>
</evidence>
<dbReference type="Proteomes" id="UP000198804">
    <property type="component" value="Unassembled WGS sequence"/>
</dbReference>
<organism evidence="1 2">
    <name type="scientific">Methylorubrum salsuginis</name>
    <dbReference type="NCBI Taxonomy" id="414703"/>
    <lineage>
        <taxon>Bacteria</taxon>
        <taxon>Pseudomonadati</taxon>
        <taxon>Pseudomonadota</taxon>
        <taxon>Alphaproteobacteria</taxon>
        <taxon>Hyphomicrobiales</taxon>
        <taxon>Methylobacteriaceae</taxon>
        <taxon>Methylorubrum</taxon>
    </lineage>
</organism>
<proteinExistence type="predicted"/>
<protein>
    <submittedName>
        <fullName evidence="1">Uncharacterized protein</fullName>
    </submittedName>
</protein>
<evidence type="ECO:0000313" key="1">
    <source>
        <dbReference type="EMBL" id="SFM09849.1"/>
    </source>
</evidence>
<dbReference type="RefSeq" id="WP_091952136.1">
    <property type="nucleotide sequence ID" value="NZ_FOSV01000053.1"/>
</dbReference>
<name>A0A1I4N2V6_9HYPH</name>
<keyword evidence="2" id="KW-1185">Reference proteome</keyword>
<dbReference type="STRING" id="414703.SAMN04488125_1534"/>
<reference evidence="2" key="1">
    <citation type="submission" date="2016-10" db="EMBL/GenBank/DDBJ databases">
        <authorList>
            <person name="Varghese N."/>
            <person name="Submissions S."/>
        </authorList>
    </citation>
    <scope>NUCLEOTIDE SEQUENCE [LARGE SCALE GENOMIC DNA]</scope>
    <source>
        <strain evidence="2">CGMCC 1.6474</strain>
    </source>
</reference>
<dbReference type="EMBL" id="FOSV01000053">
    <property type="protein sequence ID" value="SFM09849.1"/>
    <property type="molecule type" value="Genomic_DNA"/>
</dbReference>